<reference evidence="2 3" key="1">
    <citation type="submission" date="2020-10" db="EMBL/GenBank/DDBJ databases">
        <title>The genome sequence of Chitinilyticum litopenaei 4Y14.</title>
        <authorList>
            <person name="Liu Y."/>
        </authorList>
    </citation>
    <scope>NUCLEOTIDE SEQUENCE [LARGE SCALE GENOMIC DNA]</scope>
    <source>
        <strain evidence="2 3">4Y14</strain>
    </source>
</reference>
<dbReference type="InterPro" id="IPR037883">
    <property type="entry name" value="Knr4/Smi1-like_sf"/>
</dbReference>
<organism evidence="2 3">
    <name type="scientific">Chitinilyticum piscinae</name>
    <dbReference type="NCBI Taxonomy" id="2866724"/>
    <lineage>
        <taxon>Bacteria</taxon>
        <taxon>Pseudomonadati</taxon>
        <taxon>Pseudomonadota</taxon>
        <taxon>Betaproteobacteria</taxon>
        <taxon>Neisseriales</taxon>
        <taxon>Chitinibacteraceae</taxon>
        <taxon>Chitinilyticum</taxon>
    </lineage>
</organism>
<evidence type="ECO:0000313" key="2">
    <source>
        <dbReference type="EMBL" id="MBE9610481.1"/>
    </source>
</evidence>
<accession>A0A8J7K2H6</accession>
<protein>
    <submittedName>
        <fullName evidence="2">SMI1/KNR4 family protein</fullName>
    </submittedName>
</protein>
<dbReference type="AlphaFoldDB" id="A0A8J7K2H6"/>
<name>A0A8J7K2H6_9NEIS</name>
<dbReference type="Gene3D" id="3.40.1580.10">
    <property type="entry name" value="SMI1/KNR4-like"/>
    <property type="match status" value="1"/>
</dbReference>
<keyword evidence="3" id="KW-1185">Reference proteome</keyword>
<dbReference type="SUPFAM" id="SSF160631">
    <property type="entry name" value="SMI1/KNR4-like"/>
    <property type="match status" value="1"/>
</dbReference>
<sequence>MDSFLPDTEQWPPPDCPPLAWPALEGAATRLDWYRRTINAYAELWGDHPAAPVLAPVSEAALAELEQRLACRLPQALREWHLQFGVLKLGETLCSVAPAGYTPIEPLLDAFPGFPDLCDEAPELLALAEELVTFGDYLGNGNLFCFHRESGEVYYFDHDDNALLTLFFTEVETYLDALMLRTLGEIHDDDAAAERLLTERFGAVLVRKWLY</sequence>
<dbReference type="Pfam" id="PF09346">
    <property type="entry name" value="SMI1_KNR4"/>
    <property type="match status" value="1"/>
</dbReference>
<evidence type="ECO:0000313" key="3">
    <source>
        <dbReference type="Proteomes" id="UP000604481"/>
    </source>
</evidence>
<gene>
    <name evidence="2" type="ORF">INR99_14160</name>
</gene>
<feature type="domain" description="Knr4/Smi1-like" evidence="1">
    <location>
        <begin position="56"/>
        <end position="177"/>
    </location>
</feature>
<dbReference type="Proteomes" id="UP000604481">
    <property type="component" value="Unassembled WGS sequence"/>
</dbReference>
<dbReference type="SMART" id="SM00860">
    <property type="entry name" value="SMI1_KNR4"/>
    <property type="match status" value="1"/>
</dbReference>
<evidence type="ECO:0000259" key="1">
    <source>
        <dbReference type="SMART" id="SM00860"/>
    </source>
</evidence>
<dbReference type="InterPro" id="IPR018958">
    <property type="entry name" value="Knr4/Smi1-like_dom"/>
</dbReference>
<dbReference type="EMBL" id="JADFUA010000010">
    <property type="protein sequence ID" value="MBE9610481.1"/>
    <property type="molecule type" value="Genomic_DNA"/>
</dbReference>
<comment type="caution">
    <text evidence="2">The sequence shown here is derived from an EMBL/GenBank/DDBJ whole genome shotgun (WGS) entry which is preliminary data.</text>
</comment>
<proteinExistence type="predicted"/>
<dbReference type="RefSeq" id="WP_194117030.1">
    <property type="nucleotide sequence ID" value="NZ_JADFUA010000010.1"/>
</dbReference>